<keyword evidence="3 5" id="KW-0371">Homeobox</keyword>
<dbReference type="GO" id="GO:0000981">
    <property type="term" value="F:DNA-binding transcription factor activity, RNA polymerase II-specific"/>
    <property type="evidence" value="ECO:0007669"/>
    <property type="project" value="InterPro"/>
</dbReference>
<protein>
    <submittedName>
        <fullName evidence="10">POU domain, class 3, transcription factor 2, partial</fullName>
    </submittedName>
</protein>
<evidence type="ECO:0000256" key="2">
    <source>
        <dbReference type="ARBA" id="ARBA00023125"/>
    </source>
</evidence>
<evidence type="ECO:0000256" key="5">
    <source>
        <dbReference type="PROSITE-ProRule" id="PRU00108"/>
    </source>
</evidence>
<dbReference type="Gene3D" id="1.10.260.40">
    <property type="entry name" value="lambda repressor-like DNA-binding domains"/>
    <property type="match status" value="1"/>
</dbReference>
<dbReference type="PROSITE" id="PS00027">
    <property type="entry name" value="HOMEOBOX_1"/>
    <property type="match status" value="1"/>
</dbReference>
<dbReference type="PRINTS" id="PR00028">
    <property type="entry name" value="POUDOMAIN"/>
</dbReference>
<dbReference type="CDD" id="cd00086">
    <property type="entry name" value="homeodomain"/>
    <property type="match status" value="1"/>
</dbReference>
<dbReference type="SMART" id="SM00389">
    <property type="entry name" value="HOX"/>
    <property type="match status" value="1"/>
</dbReference>
<dbReference type="InterPro" id="IPR000327">
    <property type="entry name" value="POU_dom"/>
</dbReference>
<dbReference type="GO" id="GO:0000978">
    <property type="term" value="F:RNA polymerase II cis-regulatory region sequence-specific DNA binding"/>
    <property type="evidence" value="ECO:0007669"/>
    <property type="project" value="TreeGrafter"/>
</dbReference>
<evidence type="ECO:0000256" key="7">
    <source>
        <dbReference type="SAM" id="MobiDB-lite"/>
    </source>
</evidence>
<proteinExistence type="predicted"/>
<evidence type="ECO:0000259" key="9">
    <source>
        <dbReference type="PROSITE" id="PS51179"/>
    </source>
</evidence>
<comment type="subcellular location">
    <subcellularLocation>
        <location evidence="1 5 6">Nucleus</location>
    </subcellularLocation>
</comment>
<feature type="DNA-binding region" description="Homeobox" evidence="5">
    <location>
        <begin position="343"/>
        <end position="402"/>
    </location>
</feature>
<reference evidence="10" key="1">
    <citation type="submission" date="2022-03" db="EMBL/GenBank/DDBJ databases">
        <authorList>
            <person name="Alioto T."/>
            <person name="Alioto T."/>
            <person name="Gomez Garrido J."/>
        </authorList>
    </citation>
    <scope>NUCLEOTIDE SEQUENCE</scope>
</reference>
<dbReference type="InterPro" id="IPR010982">
    <property type="entry name" value="Lambda_DNA-bd_dom_sf"/>
</dbReference>
<evidence type="ECO:0000256" key="1">
    <source>
        <dbReference type="ARBA" id="ARBA00004123"/>
    </source>
</evidence>
<dbReference type="EMBL" id="OW240912">
    <property type="protein sequence ID" value="CAH2220753.1"/>
    <property type="molecule type" value="Genomic_DNA"/>
</dbReference>
<dbReference type="InterPro" id="IPR017970">
    <property type="entry name" value="Homeobox_CS"/>
</dbReference>
<evidence type="ECO:0000313" key="10">
    <source>
        <dbReference type="EMBL" id="CAH2220753.1"/>
    </source>
</evidence>
<feature type="region of interest" description="Disordered" evidence="7">
    <location>
        <begin position="1"/>
        <end position="46"/>
    </location>
</feature>
<feature type="compositionally biased region" description="Polar residues" evidence="7">
    <location>
        <begin position="1"/>
        <end position="10"/>
    </location>
</feature>
<keyword evidence="2 5" id="KW-0238">DNA-binding</keyword>
<evidence type="ECO:0000259" key="8">
    <source>
        <dbReference type="PROSITE" id="PS50071"/>
    </source>
</evidence>
<accession>A0AAD1VJ38</accession>
<dbReference type="Pfam" id="PF00157">
    <property type="entry name" value="Pou"/>
    <property type="match status" value="1"/>
</dbReference>
<organism evidence="10 11">
    <name type="scientific">Pelobates cultripes</name>
    <name type="common">Western spadefoot toad</name>
    <dbReference type="NCBI Taxonomy" id="61616"/>
    <lineage>
        <taxon>Eukaryota</taxon>
        <taxon>Metazoa</taxon>
        <taxon>Chordata</taxon>
        <taxon>Craniata</taxon>
        <taxon>Vertebrata</taxon>
        <taxon>Euteleostomi</taxon>
        <taxon>Amphibia</taxon>
        <taxon>Batrachia</taxon>
        <taxon>Anura</taxon>
        <taxon>Pelobatoidea</taxon>
        <taxon>Pelobatidae</taxon>
        <taxon>Pelobates</taxon>
    </lineage>
</organism>
<keyword evidence="4 5" id="KW-0539">Nucleus</keyword>
<gene>
    <name evidence="10" type="ORF">PECUL_23A023065</name>
</gene>
<dbReference type="InterPro" id="IPR009057">
    <property type="entry name" value="Homeodomain-like_sf"/>
</dbReference>
<evidence type="ECO:0000256" key="4">
    <source>
        <dbReference type="ARBA" id="ARBA00023242"/>
    </source>
</evidence>
<dbReference type="Gene3D" id="1.10.10.60">
    <property type="entry name" value="Homeodomain-like"/>
    <property type="match status" value="1"/>
</dbReference>
<name>A0AAD1VJ38_PELCU</name>
<dbReference type="SUPFAM" id="SSF47413">
    <property type="entry name" value="lambda repressor-like DNA-binding domains"/>
    <property type="match status" value="1"/>
</dbReference>
<dbReference type="PROSITE" id="PS51179">
    <property type="entry name" value="POU_3"/>
    <property type="match status" value="1"/>
</dbReference>
<dbReference type="SMART" id="SM00352">
    <property type="entry name" value="POU"/>
    <property type="match status" value="1"/>
</dbReference>
<keyword evidence="11" id="KW-1185">Reference proteome</keyword>
<feature type="domain" description="Homeobox" evidence="8">
    <location>
        <begin position="341"/>
        <end position="401"/>
    </location>
</feature>
<dbReference type="InterPro" id="IPR013847">
    <property type="entry name" value="POU"/>
</dbReference>
<dbReference type="InterPro" id="IPR050255">
    <property type="entry name" value="POU_domain_TF"/>
</dbReference>
<dbReference type="AlphaFoldDB" id="A0AAD1VJ38"/>
<sequence>MHNNFFSNQGVGDARLLTNGHENHQGKMHGVTGLGHPPYSQHAQPHHGIEPEYQDFIQKDDRLCPPQMPNYMTQLPHCAPMLQIQNMPGHGFQNTTLGPVVQRRPTIEDLVQYLKSTPQPNACNTNNCEQPLMSSPKPSQTPVYENQVQYYANQVSPHQAASPVSMNRPTSPQAMIYAAQGGQVMYPMHHYQKPSPATISTDGSCTSTSTISTAGSCTPAARTISMDASCTSTSTISQVPTGRVVSDDKDKSSMSELEKFAQDTKRRRLRMGFTQENVGDGLGALYNNRFSQTTVCRFEAGQLSLANMRKLKPIINKWLDEVESNAVSRAIVNDGEKLKIYGKRKRRTFIQAATKSYLESCYEQCPHPTKSDIERISEKSKLEYEVIRIWFCNRRQKSKKELDKCLKEKTVAFGNFAQPIPAPNTGNWAMPSMAVPQPWLLDMTASNHTPYMATNNQNGQFIQHAMQRMPPGYYTQ</sequence>
<evidence type="ECO:0000256" key="6">
    <source>
        <dbReference type="RuleBase" id="RU000682"/>
    </source>
</evidence>
<dbReference type="InterPro" id="IPR001356">
    <property type="entry name" value="HD"/>
</dbReference>
<dbReference type="PANTHER" id="PTHR11636">
    <property type="entry name" value="POU DOMAIN"/>
    <property type="match status" value="1"/>
</dbReference>
<dbReference type="Proteomes" id="UP001295444">
    <property type="component" value="Chromosome 01"/>
</dbReference>
<dbReference type="GO" id="GO:0005634">
    <property type="term" value="C:nucleus"/>
    <property type="evidence" value="ECO:0007669"/>
    <property type="project" value="UniProtKB-SubCell"/>
</dbReference>
<feature type="domain" description="POU-specific" evidence="9">
    <location>
        <begin position="249"/>
        <end position="323"/>
    </location>
</feature>
<dbReference type="Pfam" id="PF00046">
    <property type="entry name" value="Homeodomain"/>
    <property type="match status" value="1"/>
</dbReference>
<dbReference type="SUPFAM" id="SSF46689">
    <property type="entry name" value="Homeodomain-like"/>
    <property type="match status" value="1"/>
</dbReference>
<evidence type="ECO:0000256" key="3">
    <source>
        <dbReference type="ARBA" id="ARBA00023155"/>
    </source>
</evidence>
<dbReference type="PROSITE" id="PS50071">
    <property type="entry name" value="HOMEOBOX_2"/>
    <property type="match status" value="1"/>
</dbReference>
<evidence type="ECO:0000313" key="11">
    <source>
        <dbReference type="Proteomes" id="UP001295444"/>
    </source>
</evidence>